<evidence type="ECO:0008006" key="4">
    <source>
        <dbReference type="Google" id="ProtNLM"/>
    </source>
</evidence>
<dbReference type="RefSeq" id="WP_076820573.1">
    <property type="nucleotide sequence ID" value="NZ_MOMC01000066.1"/>
</dbReference>
<name>A0A1V2I3I9_9ACTN</name>
<keyword evidence="3" id="KW-1185">Reference proteome</keyword>
<dbReference type="PANTHER" id="PTHR40763">
    <property type="entry name" value="MEMBRANE PROTEIN-RELATED"/>
    <property type="match status" value="1"/>
</dbReference>
<feature type="compositionally biased region" description="Low complexity" evidence="1">
    <location>
        <begin position="18"/>
        <end position="38"/>
    </location>
</feature>
<dbReference type="OrthoDB" id="4208626at2"/>
<evidence type="ECO:0000313" key="2">
    <source>
        <dbReference type="EMBL" id="ONH24908.1"/>
    </source>
</evidence>
<dbReference type="STRING" id="1834516.BL253_29035"/>
<evidence type="ECO:0000256" key="1">
    <source>
        <dbReference type="SAM" id="MobiDB-lite"/>
    </source>
</evidence>
<accession>A0A1V2I3I9</accession>
<protein>
    <recommendedName>
        <fullName evidence="4">Cell wall-active antibiotics response LiaF-like C-terminal domain-containing protein</fullName>
    </recommendedName>
</protein>
<sequence length="151" mass="15544">MDGVEMEKDGPAAGEPTPSDAAPAPAPASASAQPSVSANDGRTTQWHVTPLGGMRQTGRWRPRGRIVVVTLVGGLDLDMREAAFSTPEVTVTKVSLAGGVRLKLPPGVRVEISGFNLLGGRRVDLSDEGGPDAVVVRLRAFGILGGVHVSG</sequence>
<evidence type="ECO:0000313" key="3">
    <source>
        <dbReference type="Proteomes" id="UP000188929"/>
    </source>
</evidence>
<dbReference type="Proteomes" id="UP000188929">
    <property type="component" value="Unassembled WGS sequence"/>
</dbReference>
<feature type="region of interest" description="Disordered" evidence="1">
    <location>
        <begin position="1"/>
        <end position="57"/>
    </location>
</feature>
<feature type="compositionally biased region" description="Basic and acidic residues" evidence="1">
    <location>
        <begin position="1"/>
        <end position="10"/>
    </location>
</feature>
<dbReference type="AlphaFoldDB" id="A0A1V2I3I9"/>
<comment type="caution">
    <text evidence="2">The sequence shown here is derived from an EMBL/GenBank/DDBJ whole genome shotgun (WGS) entry which is preliminary data.</text>
</comment>
<gene>
    <name evidence="2" type="ORF">BL253_29035</name>
</gene>
<dbReference type="PANTHER" id="PTHR40763:SF5">
    <property type="entry name" value="MEMBRANE PROTEIN"/>
    <property type="match status" value="1"/>
</dbReference>
<organism evidence="2 3">
    <name type="scientific">Pseudofrankia asymbiotica</name>
    <dbReference type="NCBI Taxonomy" id="1834516"/>
    <lineage>
        <taxon>Bacteria</taxon>
        <taxon>Bacillati</taxon>
        <taxon>Actinomycetota</taxon>
        <taxon>Actinomycetes</taxon>
        <taxon>Frankiales</taxon>
        <taxon>Frankiaceae</taxon>
        <taxon>Pseudofrankia</taxon>
    </lineage>
</organism>
<reference evidence="3" key="1">
    <citation type="submission" date="2016-10" db="EMBL/GenBank/DDBJ databases">
        <title>Frankia sp. NRRL B-16386 Genome sequencing.</title>
        <authorList>
            <person name="Ghodhbane-Gtari F."/>
            <person name="Swanson E."/>
            <person name="Gueddou A."/>
            <person name="Hezbri K."/>
            <person name="Ktari K."/>
            <person name="Nouioui I."/>
            <person name="Morris K."/>
            <person name="Simpson S."/>
            <person name="Abebe-Akele F."/>
            <person name="Thomas K."/>
            <person name="Gtari M."/>
            <person name="Tisa L.S."/>
        </authorList>
    </citation>
    <scope>NUCLEOTIDE SEQUENCE [LARGE SCALE GENOMIC DNA]</scope>
    <source>
        <strain evidence="3">NRRL B-16386</strain>
    </source>
</reference>
<dbReference type="EMBL" id="MOMC01000066">
    <property type="protein sequence ID" value="ONH24908.1"/>
    <property type="molecule type" value="Genomic_DNA"/>
</dbReference>
<proteinExistence type="predicted"/>